<reference evidence="1" key="1">
    <citation type="submission" date="2023-04" db="EMBL/GenBank/DDBJ databases">
        <title>Candida boidinii NBRC 1967.</title>
        <authorList>
            <person name="Ichikawa N."/>
            <person name="Sato H."/>
            <person name="Tonouchi N."/>
        </authorList>
    </citation>
    <scope>NUCLEOTIDE SEQUENCE</scope>
    <source>
        <strain evidence="1">NBRC 1967</strain>
    </source>
</reference>
<dbReference type="EMBL" id="BSXV01000795">
    <property type="protein sequence ID" value="GME90638.1"/>
    <property type="molecule type" value="Genomic_DNA"/>
</dbReference>
<comment type="caution">
    <text evidence="1">The sequence shown here is derived from an EMBL/GenBank/DDBJ whole genome shotgun (WGS) entry which is preliminary data.</text>
</comment>
<evidence type="ECO:0000313" key="1">
    <source>
        <dbReference type="EMBL" id="GME90638.1"/>
    </source>
</evidence>
<name>A0ACB5TLU8_CANBO</name>
<protein>
    <submittedName>
        <fullName evidence="1">Unnamed protein product</fullName>
    </submittedName>
</protein>
<sequence>MTYVITSSIVTVVLSTLFYINYNDKKLLKYIENNKKSTPKSILRIVLNNSVKLINSSKFIIKKVILERIFKFKYEFYGENGGVIESIIIYPIKSVSTGYKTDKWTIDSHGVKYDRIYSIAKFDPELKKYIPLTLKDRNTFSTVRVTFDEKTTEFIFTYPISETEKGTFKLPGEVTDQFVKKYSSDMGDTNEIKLWLCNFETIVLDKFLPQDFKDAFDLNKDSISLIYSRKGKVITKLLPGNDPVKNRTTFFQDYFPILLCSRNSYNDVVSKLKSSKSENYVEIESFRPNIVVESSQSQKTGVQKIAPFDEDTWSDFDVISSDTNIRHHFNSTARCFRCSVPNIHLDTGFMDPKGTVSKTMSKYRRVDEGVPYSACFGIYVFQKDTDFTIKKGDKIDILNRDSKYFYTNPFFEDKASEKWFTF</sequence>
<organism evidence="1 2">
    <name type="scientific">Candida boidinii</name>
    <name type="common">Yeast</name>
    <dbReference type="NCBI Taxonomy" id="5477"/>
    <lineage>
        <taxon>Eukaryota</taxon>
        <taxon>Fungi</taxon>
        <taxon>Dikarya</taxon>
        <taxon>Ascomycota</taxon>
        <taxon>Saccharomycotina</taxon>
        <taxon>Pichiomycetes</taxon>
        <taxon>Pichiales</taxon>
        <taxon>Pichiaceae</taxon>
        <taxon>Ogataea</taxon>
        <taxon>Ogataea/Candida clade</taxon>
    </lineage>
</organism>
<accession>A0ACB5TLU8</accession>
<keyword evidence="2" id="KW-1185">Reference proteome</keyword>
<dbReference type="Proteomes" id="UP001165101">
    <property type="component" value="Unassembled WGS sequence"/>
</dbReference>
<evidence type="ECO:0000313" key="2">
    <source>
        <dbReference type="Proteomes" id="UP001165101"/>
    </source>
</evidence>
<gene>
    <name evidence="1" type="ORF">Cboi01_000193400</name>
</gene>
<proteinExistence type="predicted"/>